<dbReference type="AlphaFoldDB" id="A0A6J2K7T4"/>
<accession>A0A6J2K7T4</accession>
<organism evidence="1 2">
    <name type="scientific">Bombyx mandarina</name>
    <name type="common">Wild silk moth</name>
    <name type="synonym">Wild silkworm</name>
    <dbReference type="NCBI Taxonomy" id="7092"/>
    <lineage>
        <taxon>Eukaryota</taxon>
        <taxon>Metazoa</taxon>
        <taxon>Ecdysozoa</taxon>
        <taxon>Arthropoda</taxon>
        <taxon>Hexapoda</taxon>
        <taxon>Insecta</taxon>
        <taxon>Pterygota</taxon>
        <taxon>Neoptera</taxon>
        <taxon>Endopterygota</taxon>
        <taxon>Lepidoptera</taxon>
        <taxon>Glossata</taxon>
        <taxon>Ditrysia</taxon>
        <taxon>Bombycoidea</taxon>
        <taxon>Bombycidae</taxon>
        <taxon>Bombycinae</taxon>
        <taxon>Bombyx</taxon>
    </lineage>
</organism>
<sequence>MWNWHVKVRKLNDLQGVILLVFATLPLIASTNIDCLGKAFHCVNSTHFMICVDIGAGFSSTIDDFVIPCPPTTVCQQNNRFECEFPPITTPAPTLPTVSYVKESIQWLDPTNPTHENIIRSTQLDTTINEAYNTISTTTLANLENDNEITTRALEKYPLGSSATKDFFWNTSPTLDETTSHYKEKRESVSTTTEAISEKSTLSVQKETTDDSFIATTSLQNENIPVFPNNREKYKIIDKSGV</sequence>
<evidence type="ECO:0000313" key="2">
    <source>
        <dbReference type="RefSeq" id="XP_028038040.1"/>
    </source>
</evidence>
<gene>
    <name evidence="2" type="primary">LOC114248827</name>
</gene>
<dbReference type="KEGG" id="bman:114248827"/>
<dbReference type="OrthoDB" id="410267at2759"/>
<evidence type="ECO:0000313" key="1">
    <source>
        <dbReference type="Proteomes" id="UP000504629"/>
    </source>
</evidence>
<proteinExistence type="predicted"/>
<dbReference type="Proteomes" id="UP000504629">
    <property type="component" value="Unplaced"/>
</dbReference>
<dbReference type="RefSeq" id="XP_028038040.1">
    <property type="nucleotide sequence ID" value="XM_028182239.1"/>
</dbReference>
<dbReference type="GeneID" id="114248827"/>
<name>A0A6J2K7T4_BOMMA</name>
<reference evidence="2" key="1">
    <citation type="submission" date="2025-08" db="UniProtKB">
        <authorList>
            <consortium name="RefSeq"/>
        </authorList>
    </citation>
    <scope>IDENTIFICATION</scope>
    <source>
        <tissue evidence="2">Silk gland</tissue>
    </source>
</reference>
<protein>
    <submittedName>
        <fullName evidence="2">Uncharacterized protein LOC114248827</fullName>
    </submittedName>
</protein>
<keyword evidence="1" id="KW-1185">Reference proteome</keyword>